<accession>A0A437AK00</accession>
<organism evidence="1 2">
    <name type="scientific">Tubulinosema ratisbonensis</name>
    <dbReference type="NCBI Taxonomy" id="291195"/>
    <lineage>
        <taxon>Eukaryota</taxon>
        <taxon>Fungi</taxon>
        <taxon>Fungi incertae sedis</taxon>
        <taxon>Microsporidia</taxon>
        <taxon>Tubulinosematoidea</taxon>
        <taxon>Tubulinosematidae</taxon>
        <taxon>Tubulinosema</taxon>
    </lineage>
</organism>
<dbReference type="VEuPathDB" id="MicrosporidiaDB:TUBRATIS_20810"/>
<protein>
    <submittedName>
        <fullName evidence="1">Uncharacterized protein</fullName>
    </submittedName>
</protein>
<sequence length="353" mass="42367">MRLIFCIDESKVQKLPKYPKNNTPIIKQLASRIKSNGKFNSAFEILLFYMKFLGRNIRLQTKFFLKNTVCVDLRMNEICDQFLKNILKNSIQKQMLLSMIPVLFFKEIKYDEEIENIMKTKFAVSLNTNFLEFNSYIHWHIKMHKTVNILKLANYMRHSHNAKVNPFKKLGKYTNEDYRLMLEKNVFKLLARFCPPINEAYSRIKLKSTPPCKIKKQHFTFTFMVLSFKSTTTILFDKTEEIFVRKYIPLYKKIVLQNLLLELHTTLYLVMLACNYSRNFCKYFLAKTYFLFCDVQRLHCNISYQKFDMEFYKNVQDSTIMTFSARHSAKKIITSYSRYCFLLRIYESSFPRK</sequence>
<keyword evidence="2" id="KW-1185">Reference proteome</keyword>
<name>A0A437AK00_9MICR</name>
<gene>
    <name evidence="1" type="ORF">TUBRATIS_20810</name>
</gene>
<reference evidence="1 2" key="1">
    <citation type="submission" date="2018-10" db="EMBL/GenBank/DDBJ databases">
        <title>Draft genome sequence of the microsporidian Tubulinosema ratisbonensis.</title>
        <authorList>
            <person name="Polonais V."/>
            <person name="Peyretaillade E."/>
            <person name="Niehus S."/>
            <person name="Wawrzyniak I."/>
            <person name="Franchet A."/>
            <person name="Gaspin C."/>
            <person name="Reichstadt M."/>
            <person name="Belser C."/>
            <person name="Labadie K."/>
            <person name="Delbac F."/>
            <person name="Ferrandon D."/>
        </authorList>
    </citation>
    <scope>NUCLEOTIDE SEQUENCE [LARGE SCALE GENOMIC DNA]</scope>
    <source>
        <strain evidence="1 2">Franzen</strain>
    </source>
</reference>
<dbReference type="EMBL" id="RCSS01000515">
    <property type="protein sequence ID" value="RVD91470.1"/>
    <property type="molecule type" value="Genomic_DNA"/>
</dbReference>
<evidence type="ECO:0000313" key="1">
    <source>
        <dbReference type="EMBL" id="RVD91470.1"/>
    </source>
</evidence>
<proteinExistence type="predicted"/>
<evidence type="ECO:0000313" key="2">
    <source>
        <dbReference type="Proteomes" id="UP000282876"/>
    </source>
</evidence>
<comment type="caution">
    <text evidence="1">The sequence shown here is derived from an EMBL/GenBank/DDBJ whole genome shotgun (WGS) entry which is preliminary data.</text>
</comment>
<dbReference type="Proteomes" id="UP000282876">
    <property type="component" value="Unassembled WGS sequence"/>
</dbReference>
<dbReference type="AlphaFoldDB" id="A0A437AK00"/>